<feature type="transmembrane region" description="Helical" evidence="1">
    <location>
        <begin position="112"/>
        <end position="131"/>
    </location>
</feature>
<keyword evidence="3" id="KW-1185">Reference proteome</keyword>
<dbReference type="Proteomes" id="UP001219933">
    <property type="component" value="Chromosome 1"/>
</dbReference>
<gene>
    <name evidence="2" type="ORF">MCUN1_000888</name>
</gene>
<dbReference type="EMBL" id="CP119877">
    <property type="protein sequence ID" value="WFD34060.1"/>
    <property type="molecule type" value="Genomic_DNA"/>
</dbReference>
<feature type="transmembrane region" description="Helical" evidence="1">
    <location>
        <begin position="87"/>
        <end position="105"/>
    </location>
</feature>
<keyword evidence="1" id="KW-0812">Transmembrane</keyword>
<dbReference type="AlphaFoldDB" id="A0AAF0EPR0"/>
<feature type="transmembrane region" description="Helical" evidence="1">
    <location>
        <begin position="38"/>
        <end position="62"/>
    </location>
</feature>
<protein>
    <submittedName>
        <fullName evidence="2">Uncharacterized protein</fullName>
    </submittedName>
</protein>
<evidence type="ECO:0000256" key="1">
    <source>
        <dbReference type="SAM" id="Phobius"/>
    </source>
</evidence>
<evidence type="ECO:0000313" key="3">
    <source>
        <dbReference type="Proteomes" id="UP001219933"/>
    </source>
</evidence>
<feature type="transmembrane region" description="Helical" evidence="1">
    <location>
        <begin position="6"/>
        <end position="26"/>
    </location>
</feature>
<name>A0AAF0EPR0_9BASI</name>
<sequence length="136" mass="14475">MPSALRMPVAVFAGTAADIAVQHVLVTVLCRSFARLPLLLPSMALLFARVSTLILSVLLLIWDSELPEDRARHLHLPLGDITVETTWVARVLIGGMAAGVSLGVVMPQRPMVAVSAVLIAGAAQFGTSHVMSLRED</sequence>
<accession>A0AAF0EPR0</accession>
<keyword evidence="1" id="KW-1133">Transmembrane helix</keyword>
<keyword evidence="1" id="KW-0472">Membrane</keyword>
<organism evidence="2 3">
    <name type="scientific">Malassezia cuniculi</name>
    <dbReference type="NCBI Taxonomy" id="948313"/>
    <lineage>
        <taxon>Eukaryota</taxon>
        <taxon>Fungi</taxon>
        <taxon>Dikarya</taxon>
        <taxon>Basidiomycota</taxon>
        <taxon>Ustilaginomycotina</taxon>
        <taxon>Malasseziomycetes</taxon>
        <taxon>Malasseziales</taxon>
        <taxon>Malasseziaceae</taxon>
        <taxon>Malassezia</taxon>
    </lineage>
</organism>
<reference evidence="2" key="1">
    <citation type="submission" date="2023-03" db="EMBL/GenBank/DDBJ databases">
        <title>Mating type loci evolution in Malassezia.</title>
        <authorList>
            <person name="Coelho M.A."/>
        </authorList>
    </citation>
    <scope>NUCLEOTIDE SEQUENCE</scope>
    <source>
        <strain evidence="2">CBS 11721</strain>
    </source>
</reference>
<evidence type="ECO:0000313" key="2">
    <source>
        <dbReference type="EMBL" id="WFD34060.1"/>
    </source>
</evidence>
<proteinExistence type="predicted"/>